<evidence type="ECO:0000313" key="9">
    <source>
        <dbReference type="EMBL" id="CAH1099687.1"/>
    </source>
</evidence>
<dbReference type="EMBL" id="OV651813">
    <property type="protein sequence ID" value="CAH1099687.1"/>
    <property type="molecule type" value="Genomic_DNA"/>
</dbReference>
<feature type="transmembrane region" description="Helical" evidence="6">
    <location>
        <begin position="267"/>
        <end position="285"/>
    </location>
</feature>
<protein>
    <recommendedName>
        <fullName evidence="11">Bumetanide-sensitive sodium-(Potassium)-chloride cotransporter</fullName>
    </recommendedName>
</protein>
<dbReference type="Proteomes" id="UP001153636">
    <property type="component" value="Chromosome 1"/>
</dbReference>
<evidence type="ECO:0008006" key="11">
    <source>
        <dbReference type="Google" id="ProtNLM"/>
    </source>
</evidence>
<dbReference type="GO" id="GO:0016020">
    <property type="term" value="C:membrane"/>
    <property type="evidence" value="ECO:0007669"/>
    <property type="project" value="UniProtKB-SubCell"/>
</dbReference>
<evidence type="ECO:0000259" key="8">
    <source>
        <dbReference type="Pfam" id="PF03522"/>
    </source>
</evidence>
<dbReference type="Gene3D" id="1.20.1740.10">
    <property type="entry name" value="Amino acid/polyamine transporter I"/>
    <property type="match status" value="1"/>
</dbReference>
<feature type="transmembrane region" description="Helical" evidence="6">
    <location>
        <begin position="193"/>
        <end position="221"/>
    </location>
</feature>
<feature type="transmembrane region" description="Helical" evidence="6">
    <location>
        <begin position="241"/>
        <end position="260"/>
    </location>
</feature>
<comment type="subcellular location">
    <subcellularLocation>
        <location evidence="1">Membrane</location>
        <topology evidence="1">Multi-pass membrane protein</topology>
    </subcellularLocation>
</comment>
<feature type="transmembrane region" description="Helical" evidence="6">
    <location>
        <begin position="534"/>
        <end position="553"/>
    </location>
</feature>
<feature type="domain" description="SLC12A transporter C-terminal" evidence="8">
    <location>
        <begin position="624"/>
        <end position="1032"/>
    </location>
</feature>
<organism evidence="9 10">
    <name type="scientific">Psylliodes chrysocephalus</name>
    <dbReference type="NCBI Taxonomy" id="3402493"/>
    <lineage>
        <taxon>Eukaryota</taxon>
        <taxon>Metazoa</taxon>
        <taxon>Ecdysozoa</taxon>
        <taxon>Arthropoda</taxon>
        <taxon>Hexapoda</taxon>
        <taxon>Insecta</taxon>
        <taxon>Pterygota</taxon>
        <taxon>Neoptera</taxon>
        <taxon>Endopterygota</taxon>
        <taxon>Coleoptera</taxon>
        <taxon>Polyphaga</taxon>
        <taxon>Cucujiformia</taxon>
        <taxon>Chrysomeloidea</taxon>
        <taxon>Chrysomelidae</taxon>
        <taxon>Galerucinae</taxon>
        <taxon>Alticini</taxon>
        <taxon>Psylliodes</taxon>
    </lineage>
</organism>
<feature type="transmembrane region" description="Helical" evidence="6">
    <location>
        <begin position="148"/>
        <end position="172"/>
    </location>
</feature>
<feature type="transmembrane region" description="Helical" evidence="6">
    <location>
        <begin position="422"/>
        <end position="443"/>
    </location>
</feature>
<keyword evidence="4 6" id="KW-0472">Membrane</keyword>
<dbReference type="InterPro" id="IPR004841">
    <property type="entry name" value="AA-permease/SLC12A_dom"/>
</dbReference>
<keyword evidence="10" id="KW-1185">Reference proteome</keyword>
<reference evidence="9" key="1">
    <citation type="submission" date="2022-01" db="EMBL/GenBank/DDBJ databases">
        <authorList>
            <person name="King R."/>
        </authorList>
    </citation>
    <scope>NUCLEOTIDE SEQUENCE</scope>
</reference>
<evidence type="ECO:0000256" key="5">
    <source>
        <dbReference type="SAM" id="MobiDB-lite"/>
    </source>
</evidence>
<dbReference type="OrthoDB" id="2020542at2759"/>
<dbReference type="GO" id="GO:1990573">
    <property type="term" value="P:potassium ion import across plasma membrane"/>
    <property type="evidence" value="ECO:0007669"/>
    <property type="project" value="TreeGrafter"/>
</dbReference>
<feature type="transmembrane region" description="Helical" evidence="6">
    <location>
        <begin position="504"/>
        <end position="522"/>
    </location>
</feature>
<dbReference type="GO" id="GO:0006884">
    <property type="term" value="P:cell volume homeostasis"/>
    <property type="evidence" value="ECO:0007669"/>
    <property type="project" value="TreeGrafter"/>
</dbReference>
<evidence type="ECO:0000256" key="3">
    <source>
        <dbReference type="ARBA" id="ARBA00022989"/>
    </source>
</evidence>
<dbReference type="AlphaFoldDB" id="A0A9P0C9X2"/>
<sequence>MEGRYTGGDYDADRGGIENTGFQLQENSDSYLKNGAVLNQTTTLQVPPKRKKSLVQLTKEALPRLENYRNSRKAVKRPSLGELHEGEESVKEAPSIDASETLDDLSEPHAGIKLGWIQGVLIPCLLNIWGVMLFLRLSWVVAEAGIGHSLLIIAISAVVCIITTLSLSAICTNGEVKGGGIYYFISRSLGPEFGASVGVVFAFANAVSASMNTIGFCNSLSDLLRNYDLRIIDGDVQDTRIVGTAATVVMILICAIGMEWESKAQNFLIAAIVGAMIDFIVGTIIGPTSDIQRAKGFVGFNTTTFAENWAPAYRPMEDIPYNFFQVFAIFFPSVTGIQAGANISGDLKDPATAIPKGTLLALLISMASYALFVIFAGGAAMRDASGYVTDLINGTLTDCVAHNNCSFGLFNSYEMMQVMSSWWPLIYAGCFAATLSTALTNLLSVPRLIQALGIDRIYPGLIYFSKGYGKHGEPYRGYVLTFFVSVAFLLIAELNAIAPLISNFYLASYALINFCTFHAALIKPLGWRPTFRWYNKWLSFAGFLMCVVIMFLINWWSSLITFGIIWGLYLLVVYRKPDVNWGSSTQAQTYKTALTTAQRLINVSEHVKNYKPQILVLCGSPKSRPLLIDFANLITKTHSLLIIGDVINKRIHHRIRSARTTKGYAYLRSRKVKAFYTIIDNMPFEVGAKALLQTSGIGKLCPNVLMMGYKNDWQICGKEELLAYFNVLHAALDHRVAVTILRLGDGLDHSKLLDDEDQVPVNNDSTLTPATRHDFRTSISSNIMHADSNLSLTTVGLPDNNFNLNFQTPAGSTNAKPKKQRPGLNEILVTSPDQFAKLEERVDMFRRKQPKGFIDVWWLYDDGGLTMLLPYIISTRNSWSSCKLRVFALATNKNELELEERNMAYLLSKFRLDYYSLKMVSLVDKPQDSTISFFNELLDRFKTNEEVKESDCMVSTAEILASQDKTYRQLRLRELLLQYSSDANLIVMSLPMPRKGTVSAPLYMAWLEALTRDMPPYLLVRGNQQSVLTFYS</sequence>
<dbReference type="PANTHER" id="PTHR11827">
    <property type="entry name" value="SOLUTE CARRIER FAMILY 12, CATION COTRANSPORTERS"/>
    <property type="match status" value="1"/>
</dbReference>
<dbReference type="GO" id="GO:0055075">
    <property type="term" value="P:potassium ion homeostasis"/>
    <property type="evidence" value="ECO:0007669"/>
    <property type="project" value="TreeGrafter"/>
</dbReference>
<dbReference type="FunFam" id="1.20.1740.10:FF:000174">
    <property type="entry name" value="Bumetanide-sensitive sodium-(Potassium)-chloride cotransporter-like Protein"/>
    <property type="match status" value="1"/>
</dbReference>
<dbReference type="GO" id="GO:0055064">
    <property type="term" value="P:chloride ion homeostasis"/>
    <property type="evidence" value="ECO:0007669"/>
    <property type="project" value="TreeGrafter"/>
</dbReference>
<gene>
    <name evidence="9" type="ORF">PSYICH_LOCUS492</name>
</gene>
<feature type="transmembrane region" description="Helical" evidence="6">
    <location>
        <begin position="478"/>
        <end position="498"/>
    </location>
</feature>
<name>A0A9P0C9X2_9CUCU</name>
<dbReference type="PANTHER" id="PTHR11827:SF48">
    <property type="entry name" value="GH09711P"/>
    <property type="match status" value="1"/>
</dbReference>
<evidence type="ECO:0000256" key="2">
    <source>
        <dbReference type="ARBA" id="ARBA00022692"/>
    </source>
</evidence>
<dbReference type="GO" id="GO:0008511">
    <property type="term" value="F:sodium:potassium:chloride symporter activity"/>
    <property type="evidence" value="ECO:0007669"/>
    <property type="project" value="TreeGrafter"/>
</dbReference>
<dbReference type="Pfam" id="PF00324">
    <property type="entry name" value="AA_permease"/>
    <property type="match status" value="1"/>
</dbReference>
<evidence type="ECO:0000256" key="4">
    <source>
        <dbReference type="ARBA" id="ARBA00023136"/>
    </source>
</evidence>
<dbReference type="NCBIfam" id="TIGR00930">
    <property type="entry name" value="2a30"/>
    <property type="match status" value="1"/>
</dbReference>
<dbReference type="GO" id="GO:0055078">
    <property type="term" value="P:sodium ion homeostasis"/>
    <property type="evidence" value="ECO:0007669"/>
    <property type="project" value="TreeGrafter"/>
</dbReference>
<accession>A0A9P0C9X2</accession>
<evidence type="ECO:0000259" key="7">
    <source>
        <dbReference type="Pfam" id="PF00324"/>
    </source>
</evidence>
<keyword evidence="2 6" id="KW-0812">Transmembrane</keyword>
<evidence type="ECO:0000313" key="10">
    <source>
        <dbReference type="Proteomes" id="UP001153636"/>
    </source>
</evidence>
<evidence type="ECO:0000256" key="6">
    <source>
        <dbReference type="SAM" id="Phobius"/>
    </source>
</evidence>
<keyword evidence="3 6" id="KW-1133">Transmembrane helix</keyword>
<dbReference type="InterPro" id="IPR018491">
    <property type="entry name" value="SLC12_C"/>
</dbReference>
<feature type="domain" description="Amino acid permease/ SLC12A" evidence="7">
    <location>
        <begin position="119"/>
        <end position="615"/>
    </location>
</feature>
<feature type="transmembrane region" description="Helical" evidence="6">
    <location>
        <begin position="323"/>
        <end position="345"/>
    </location>
</feature>
<feature type="compositionally biased region" description="Basic and acidic residues" evidence="5">
    <location>
        <begin position="82"/>
        <end position="91"/>
    </location>
</feature>
<proteinExistence type="predicted"/>
<feature type="region of interest" description="Disordered" evidence="5">
    <location>
        <begin position="72"/>
        <end position="98"/>
    </location>
</feature>
<dbReference type="Pfam" id="PF03522">
    <property type="entry name" value="SLC12"/>
    <property type="match status" value="1"/>
</dbReference>
<dbReference type="InterPro" id="IPR004842">
    <property type="entry name" value="SLC12A_fam"/>
</dbReference>
<evidence type="ECO:0000256" key="1">
    <source>
        <dbReference type="ARBA" id="ARBA00004141"/>
    </source>
</evidence>
<feature type="transmembrane region" description="Helical" evidence="6">
    <location>
        <begin position="357"/>
        <end position="381"/>
    </location>
</feature>
<feature type="transmembrane region" description="Helical" evidence="6">
    <location>
        <begin position="120"/>
        <end position="142"/>
    </location>
</feature>